<dbReference type="Gene3D" id="4.10.280.10">
    <property type="entry name" value="Helix-loop-helix DNA-binding domain"/>
    <property type="match status" value="1"/>
</dbReference>
<dbReference type="PROSITE" id="PS50112">
    <property type="entry name" value="PAS"/>
    <property type="match status" value="1"/>
</dbReference>
<keyword evidence="6" id="KW-0539">Nucleus</keyword>
<dbReference type="PRINTS" id="PR00785">
    <property type="entry name" value="NCTRNSLOCATR"/>
</dbReference>
<keyword evidence="2" id="KW-0677">Repeat</keyword>
<dbReference type="GO" id="GO:0005667">
    <property type="term" value="C:transcription regulator complex"/>
    <property type="evidence" value="ECO:0007669"/>
    <property type="project" value="InterPro"/>
</dbReference>
<dbReference type="SMART" id="SM00353">
    <property type="entry name" value="HLH"/>
    <property type="match status" value="1"/>
</dbReference>
<evidence type="ECO:0000256" key="2">
    <source>
        <dbReference type="ARBA" id="ARBA00022737"/>
    </source>
</evidence>
<sequence length="741" mass="80526">MGSEQDMCEDIPCNSCVRSKPDDNQDQLDKERYARESHCEIERRRRNKMTAYINELCEMVPTCNSLSRKPDKLTILRMAVSHLKGLRGTSNTVADGSIKPTFLSDQELKHLILEAADGFLFVCQCDTGKILFVSDSVSAVLNESQSDWYQHNLYELCHPDDAEKIREQLVGTSSVVSGAAINVGCSHDQLPNGISYLSGSTSGTAGSTVSRVLDLKTGTVKKDGPLSRGGSTGLRRGFICRMKLGTSPSATQMSSTSSSAAARQARLRHQQFVLSASSSIKGDCSDFLAASQQPYALVHVTGFLKNCPSPPGSPTALNFDGYTTNHQSSAIVASLLDGLSVSEMTGSGTNCQPALPNQPSQPMYFVALARLQLTNLPHAGDLMPNRSYEFTTRLSGEGIINFCDHRVLNVLQTHSPASQTISPKGLLGVPFTDLIVGAEDQAAFSDLLSQAWNSKGQQYSISLRLRLPPSSPHSSAAVTSETALHDQVAVRCTIYAFLNPYSNEVEYVVCTVTSMKCLQEAAEASEADHTFYTASYPSTSRHHQQGGEDTSYWKSSHESFALQPQPCYVTTTASAPNSQQQYDFGAGHNHHEQMSRLKFSEAGEGYPDRMDEVLSVDSYSQQQSAPHHPYLSGGTPYVQHPTQLPFTTASAYSTTPSPDAAACDVVTTGRTSAISYLPRPREQRDNEMQKEWYLTSDPQSYTSQHPYVLSSDQSSFLGYLHQAPAAATAASPPTYNVSSGL</sequence>
<dbReference type="PROSITE" id="PS50888">
    <property type="entry name" value="BHLH"/>
    <property type="match status" value="1"/>
</dbReference>
<dbReference type="SMART" id="SM00091">
    <property type="entry name" value="PAS"/>
    <property type="match status" value="1"/>
</dbReference>
<dbReference type="InterPro" id="IPR001067">
    <property type="entry name" value="Nuc_translocat"/>
</dbReference>
<dbReference type="GO" id="GO:0005634">
    <property type="term" value="C:nucleus"/>
    <property type="evidence" value="ECO:0007669"/>
    <property type="project" value="UniProtKB-SubCell"/>
</dbReference>
<evidence type="ECO:0000313" key="9">
    <source>
        <dbReference type="WBParaSite" id="MCU_011948-RB"/>
    </source>
</evidence>
<dbReference type="InterPro" id="IPR000014">
    <property type="entry name" value="PAS"/>
</dbReference>
<dbReference type="GO" id="GO:0003677">
    <property type="term" value="F:DNA binding"/>
    <property type="evidence" value="ECO:0007669"/>
    <property type="project" value="UniProtKB-KW"/>
</dbReference>
<dbReference type="CDD" id="cd00130">
    <property type="entry name" value="PAS"/>
    <property type="match status" value="1"/>
</dbReference>
<dbReference type="InterPro" id="IPR011598">
    <property type="entry name" value="bHLH_dom"/>
</dbReference>
<dbReference type="Pfam" id="PF00010">
    <property type="entry name" value="HLH"/>
    <property type="match status" value="1"/>
</dbReference>
<accession>A0A5K3FW49</accession>
<evidence type="ECO:0000256" key="3">
    <source>
        <dbReference type="ARBA" id="ARBA00023015"/>
    </source>
</evidence>
<dbReference type="FunFam" id="4.10.280.10:FF:000011">
    <property type="entry name" value="Aryl hydrocarbon receptor nuclear translocator 2"/>
    <property type="match status" value="1"/>
</dbReference>
<evidence type="ECO:0000256" key="4">
    <source>
        <dbReference type="ARBA" id="ARBA00023125"/>
    </source>
</evidence>
<comment type="subcellular location">
    <subcellularLocation>
        <location evidence="1">Nucleus</location>
    </subcellularLocation>
</comment>
<keyword evidence="5" id="KW-0804">Transcription</keyword>
<dbReference type="InterPro" id="IPR035965">
    <property type="entry name" value="PAS-like_dom_sf"/>
</dbReference>
<keyword evidence="4" id="KW-0238">DNA-binding</keyword>
<protein>
    <submittedName>
        <fullName evidence="9">Aryl hydrocarbon receptor nuclear translocator</fullName>
    </submittedName>
</protein>
<reference evidence="9" key="1">
    <citation type="submission" date="2019-11" db="UniProtKB">
        <authorList>
            <consortium name="WormBaseParasite"/>
        </authorList>
    </citation>
    <scope>IDENTIFICATION</scope>
</reference>
<organism evidence="9">
    <name type="scientific">Mesocestoides corti</name>
    <name type="common">Flatworm</name>
    <dbReference type="NCBI Taxonomy" id="53468"/>
    <lineage>
        <taxon>Eukaryota</taxon>
        <taxon>Metazoa</taxon>
        <taxon>Spiralia</taxon>
        <taxon>Lophotrochozoa</taxon>
        <taxon>Platyhelminthes</taxon>
        <taxon>Cestoda</taxon>
        <taxon>Eucestoda</taxon>
        <taxon>Cyclophyllidea</taxon>
        <taxon>Mesocestoididae</taxon>
        <taxon>Mesocestoides</taxon>
    </lineage>
</organism>
<evidence type="ECO:0000256" key="6">
    <source>
        <dbReference type="ARBA" id="ARBA00023242"/>
    </source>
</evidence>
<dbReference type="InterPro" id="IPR050933">
    <property type="entry name" value="Circadian_TF"/>
</dbReference>
<dbReference type="SUPFAM" id="SSF47459">
    <property type="entry name" value="HLH, helix-loop-helix DNA-binding domain"/>
    <property type="match status" value="1"/>
</dbReference>
<feature type="domain" description="BHLH" evidence="8">
    <location>
        <begin position="33"/>
        <end position="86"/>
    </location>
</feature>
<dbReference type="SUPFAM" id="SSF55785">
    <property type="entry name" value="PYP-like sensor domain (PAS domain)"/>
    <property type="match status" value="1"/>
</dbReference>
<dbReference type="CDD" id="cd18947">
    <property type="entry name" value="bHLH-PAS_ARNT"/>
    <property type="match status" value="1"/>
</dbReference>
<dbReference type="PANTHER" id="PTHR23042">
    <property type="entry name" value="CIRCADIAN PROTEIN CLOCK/ARNT/BMAL/PAS"/>
    <property type="match status" value="1"/>
</dbReference>
<dbReference type="GO" id="GO:0005737">
    <property type="term" value="C:cytoplasm"/>
    <property type="evidence" value="ECO:0007669"/>
    <property type="project" value="InterPro"/>
</dbReference>
<dbReference type="GO" id="GO:0046983">
    <property type="term" value="F:protein dimerization activity"/>
    <property type="evidence" value="ECO:0007669"/>
    <property type="project" value="InterPro"/>
</dbReference>
<evidence type="ECO:0000256" key="5">
    <source>
        <dbReference type="ARBA" id="ARBA00023163"/>
    </source>
</evidence>
<keyword evidence="3" id="KW-0805">Transcription regulation</keyword>
<evidence type="ECO:0000259" key="8">
    <source>
        <dbReference type="PROSITE" id="PS50888"/>
    </source>
</evidence>
<dbReference type="GO" id="GO:0003700">
    <property type="term" value="F:DNA-binding transcription factor activity"/>
    <property type="evidence" value="ECO:0007669"/>
    <property type="project" value="InterPro"/>
</dbReference>
<dbReference type="InterPro" id="IPR036638">
    <property type="entry name" value="HLH_DNA-bd_sf"/>
</dbReference>
<dbReference type="WBParaSite" id="MCU_011948-RB">
    <property type="protein sequence ID" value="MCU_011948-RB"/>
    <property type="gene ID" value="MCU_011948"/>
</dbReference>
<evidence type="ECO:0000256" key="1">
    <source>
        <dbReference type="ARBA" id="ARBA00004123"/>
    </source>
</evidence>
<dbReference type="AlphaFoldDB" id="A0A5K3FW49"/>
<dbReference type="Gene3D" id="3.30.450.20">
    <property type="entry name" value="PAS domain"/>
    <property type="match status" value="2"/>
</dbReference>
<feature type="domain" description="PAS" evidence="7">
    <location>
        <begin position="105"/>
        <end position="179"/>
    </location>
</feature>
<proteinExistence type="predicted"/>
<evidence type="ECO:0000259" key="7">
    <source>
        <dbReference type="PROSITE" id="PS50112"/>
    </source>
</evidence>
<name>A0A5K3FW49_MESCO</name>